<evidence type="ECO:0000256" key="9">
    <source>
        <dbReference type="ARBA" id="ARBA00048573"/>
    </source>
</evidence>
<dbReference type="InterPro" id="IPR044136">
    <property type="entry name" value="Lys-tRNA-ligase_II_N"/>
</dbReference>
<dbReference type="PANTHER" id="PTHR42918">
    <property type="entry name" value="LYSYL-TRNA SYNTHETASE"/>
    <property type="match status" value="1"/>
</dbReference>
<dbReference type="GO" id="GO:0004824">
    <property type="term" value="F:lysine-tRNA ligase activity"/>
    <property type="evidence" value="ECO:0007669"/>
    <property type="project" value="UniProtKB-EC"/>
</dbReference>
<dbReference type="InterPro" id="IPR012340">
    <property type="entry name" value="NA-bd_OB-fold"/>
</dbReference>
<comment type="catalytic activity">
    <reaction evidence="9 10">
        <text>tRNA(Lys) + L-lysine + ATP = L-lysyl-tRNA(Lys) + AMP + diphosphate</text>
        <dbReference type="Rhea" id="RHEA:20792"/>
        <dbReference type="Rhea" id="RHEA-COMP:9696"/>
        <dbReference type="Rhea" id="RHEA-COMP:9697"/>
        <dbReference type="ChEBI" id="CHEBI:30616"/>
        <dbReference type="ChEBI" id="CHEBI:32551"/>
        <dbReference type="ChEBI" id="CHEBI:33019"/>
        <dbReference type="ChEBI" id="CHEBI:78442"/>
        <dbReference type="ChEBI" id="CHEBI:78529"/>
        <dbReference type="ChEBI" id="CHEBI:456215"/>
        <dbReference type="EC" id="6.1.1.6"/>
    </reaction>
</comment>
<dbReference type="NCBIfam" id="TIGR00499">
    <property type="entry name" value="lysS_bact"/>
    <property type="match status" value="1"/>
</dbReference>
<keyword evidence="4" id="KW-0479">Metal-binding</keyword>
<evidence type="ECO:0000256" key="6">
    <source>
        <dbReference type="ARBA" id="ARBA00022840"/>
    </source>
</evidence>
<dbReference type="PROSITE" id="PS50862">
    <property type="entry name" value="AA_TRNA_LIGASE_II"/>
    <property type="match status" value="1"/>
</dbReference>
<evidence type="ECO:0000256" key="2">
    <source>
        <dbReference type="ARBA" id="ARBA00015745"/>
    </source>
</evidence>
<dbReference type="InterPro" id="IPR045864">
    <property type="entry name" value="aa-tRNA-synth_II/BPL/LPL"/>
</dbReference>
<keyword evidence="14" id="KW-1185">Reference proteome</keyword>
<dbReference type="InterPro" id="IPR002313">
    <property type="entry name" value="Lys-tRNA-ligase_II"/>
</dbReference>
<evidence type="ECO:0000256" key="1">
    <source>
        <dbReference type="ARBA" id="ARBA00013166"/>
    </source>
</evidence>
<dbReference type="PANTHER" id="PTHR42918:SF15">
    <property type="entry name" value="LYSINE--TRNA LIGASE, CHLOROPLASTIC_MITOCHONDRIAL"/>
    <property type="match status" value="1"/>
</dbReference>
<dbReference type="HAMAP" id="MF_00252">
    <property type="entry name" value="Lys_tRNA_synth_class2"/>
    <property type="match status" value="1"/>
</dbReference>
<dbReference type="GO" id="GO:0046872">
    <property type="term" value="F:metal ion binding"/>
    <property type="evidence" value="ECO:0007669"/>
    <property type="project" value="UniProtKB-KW"/>
</dbReference>
<dbReference type="AlphaFoldDB" id="A0AA35TUC5"/>
<evidence type="ECO:0000256" key="5">
    <source>
        <dbReference type="ARBA" id="ARBA00022741"/>
    </source>
</evidence>
<dbReference type="EC" id="6.1.1.6" evidence="1 10"/>
<proteinExistence type="inferred from homology"/>
<feature type="domain" description="Aminoacyl-transfer RNA synthetases class-II family profile" evidence="12">
    <location>
        <begin position="182"/>
        <end position="496"/>
    </location>
</feature>
<keyword evidence="6" id="KW-0067">ATP-binding</keyword>
<dbReference type="GO" id="GO:0005829">
    <property type="term" value="C:cytosol"/>
    <property type="evidence" value="ECO:0007669"/>
    <property type="project" value="TreeGrafter"/>
</dbReference>
<dbReference type="GO" id="GO:0006430">
    <property type="term" value="P:lysyl-tRNA aminoacylation"/>
    <property type="evidence" value="ECO:0007669"/>
    <property type="project" value="InterPro"/>
</dbReference>
<dbReference type="GO" id="GO:0005524">
    <property type="term" value="F:ATP binding"/>
    <property type="evidence" value="ECO:0007669"/>
    <property type="project" value="UniProtKB-KW"/>
</dbReference>
<dbReference type="Proteomes" id="UP001174909">
    <property type="component" value="Unassembled WGS sequence"/>
</dbReference>
<feature type="non-terminal residue" evidence="13">
    <location>
        <position position="1"/>
    </location>
</feature>
<keyword evidence="7" id="KW-0030">Aminoacyl-tRNA synthetase</keyword>
<comment type="caution">
    <text evidence="13">The sequence shown here is derived from an EMBL/GenBank/DDBJ whole genome shotgun (WGS) entry which is preliminary data.</text>
</comment>
<dbReference type="CDD" id="cd04322">
    <property type="entry name" value="LysRS_N"/>
    <property type="match status" value="1"/>
</dbReference>
<feature type="region of interest" description="Disordered" evidence="11">
    <location>
        <begin position="1"/>
        <end position="40"/>
    </location>
</feature>
<dbReference type="SUPFAM" id="SSF55681">
    <property type="entry name" value="Class II aaRS and biotin synthetases"/>
    <property type="match status" value="1"/>
</dbReference>
<dbReference type="Pfam" id="PF00152">
    <property type="entry name" value="tRNA-synt_2"/>
    <property type="match status" value="1"/>
</dbReference>
<evidence type="ECO:0000256" key="3">
    <source>
        <dbReference type="ARBA" id="ARBA00022598"/>
    </source>
</evidence>
<protein>
    <recommendedName>
        <fullName evidence="2 10">Lysine--tRNA ligase</fullName>
        <ecNumber evidence="1 10">6.1.1.6</ecNumber>
    </recommendedName>
    <alternativeName>
        <fullName evidence="8 10">Lysyl-tRNA synthetase</fullName>
    </alternativeName>
</protein>
<evidence type="ECO:0000256" key="8">
    <source>
        <dbReference type="ARBA" id="ARBA00030563"/>
    </source>
</evidence>
<evidence type="ECO:0000256" key="4">
    <source>
        <dbReference type="ARBA" id="ARBA00022723"/>
    </source>
</evidence>
<evidence type="ECO:0000259" key="12">
    <source>
        <dbReference type="PROSITE" id="PS50862"/>
    </source>
</evidence>
<dbReference type="InterPro" id="IPR004364">
    <property type="entry name" value="Aa-tRNA-synt_II"/>
</dbReference>
<evidence type="ECO:0000313" key="13">
    <source>
        <dbReference type="EMBL" id="CAI8054628.1"/>
    </source>
</evidence>
<dbReference type="NCBIfam" id="NF001756">
    <property type="entry name" value="PRK00484.1"/>
    <property type="match status" value="1"/>
</dbReference>
<dbReference type="GO" id="GO:0000049">
    <property type="term" value="F:tRNA binding"/>
    <property type="evidence" value="ECO:0007669"/>
    <property type="project" value="TreeGrafter"/>
</dbReference>
<dbReference type="InterPro" id="IPR018149">
    <property type="entry name" value="Lys-tRNA-synth_II_C"/>
</dbReference>
<dbReference type="Gene3D" id="3.30.930.10">
    <property type="entry name" value="Bira Bifunctional Protein, Domain 2"/>
    <property type="match status" value="1"/>
</dbReference>
<dbReference type="Pfam" id="PF01336">
    <property type="entry name" value="tRNA_anti-codon"/>
    <property type="match status" value="1"/>
</dbReference>
<dbReference type="InterPro" id="IPR006195">
    <property type="entry name" value="aa-tRNA-synth_II"/>
</dbReference>
<dbReference type="Gene3D" id="2.40.50.140">
    <property type="entry name" value="Nucleic acid-binding proteins"/>
    <property type="match status" value="1"/>
</dbReference>
<keyword evidence="5" id="KW-0547">Nucleotide-binding</keyword>
<evidence type="ECO:0000256" key="7">
    <source>
        <dbReference type="ARBA" id="ARBA00023146"/>
    </source>
</evidence>
<evidence type="ECO:0000256" key="11">
    <source>
        <dbReference type="SAM" id="MobiDB-lite"/>
    </source>
</evidence>
<name>A0AA35TUC5_GEOBA</name>
<accession>A0AA35TUC5</accession>
<reference evidence="13" key="1">
    <citation type="submission" date="2023-03" db="EMBL/GenBank/DDBJ databases">
        <authorList>
            <person name="Steffen K."/>
            <person name="Cardenas P."/>
        </authorList>
    </citation>
    <scope>NUCLEOTIDE SEQUENCE</scope>
</reference>
<dbReference type="PRINTS" id="PR00982">
    <property type="entry name" value="TRNASYNTHLYS"/>
</dbReference>
<dbReference type="EMBL" id="CASHTH010004203">
    <property type="protein sequence ID" value="CAI8054628.1"/>
    <property type="molecule type" value="Genomic_DNA"/>
</dbReference>
<evidence type="ECO:0000313" key="14">
    <source>
        <dbReference type="Proteomes" id="UP001174909"/>
    </source>
</evidence>
<dbReference type="InterPro" id="IPR004365">
    <property type="entry name" value="NA-bd_OB_tRNA"/>
</dbReference>
<dbReference type="SUPFAM" id="SSF50249">
    <property type="entry name" value="Nucleic acid-binding proteins"/>
    <property type="match status" value="1"/>
</dbReference>
<evidence type="ECO:0000256" key="10">
    <source>
        <dbReference type="RuleBase" id="RU003748"/>
    </source>
</evidence>
<dbReference type="CDD" id="cd00775">
    <property type="entry name" value="LysRS_core"/>
    <property type="match status" value="1"/>
</dbReference>
<organism evidence="13 14">
    <name type="scientific">Geodia barretti</name>
    <name type="common">Barrett's horny sponge</name>
    <dbReference type="NCBI Taxonomy" id="519541"/>
    <lineage>
        <taxon>Eukaryota</taxon>
        <taxon>Metazoa</taxon>
        <taxon>Porifera</taxon>
        <taxon>Demospongiae</taxon>
        <taxon>Heteroscleromorpha</taxon>
        <taxon>Tetractinellida</taxon>
        <taxon>Astrophorina</taxon>
        <taxon>Geodiidae</taxon>
        <taxon>Geodia</taxon>
    </lineage>
</organism>
<sequence length="501" mass="56614">TTPDASHRYGKKRRRPAPEPSREVPAAQGQRSRAIPESLPRSHTIGEAVAFYRDEAANGGDETRTAPVSVGGRIMTLRRMGKASFINLQDGSGQIQVHLRRDILDQEYELVRDLDMGDFLGAQGPLFLTRTGEITLEAHEVSFLAKAMRPLPEKWHGLSDVEIRHRQRYLDLITNQEAKQNFQTRSRIISAIRRFMDARGFMEVETPVLVPVAAGAMAQPFATHHNALDRDLYLRIATELYLKRLIVGGLDKVYEIGRVFRNEGIDQDHNPEFTLLESYEAYADYNDVMCMVEDMVCSVAQEVLGTAQVQYGDNVIDFTPPWKRVSLREEVQRSAGIDFQDFPDASSLEERIKELGIVAEGRSSRGRLIDKLVSACVEPQLIQPTFLLDYPLDMSPLAKQSPDDPTMVERFEGFAAGMEIANAFTELNDPDEQRRRFMEQEALRGLVDEDLDRLDEDYLLALEHGMPPTGGLGIGIDRLTMLLTGQQSIREVILFPQLRER</sequence>
<gene>
    <name evidence="13" type="ORF">GBAR_LOCUS29800</name>
</gene>
<keyword evidence="3 13" id="KW-0436">Ligase</keyword>